<gene>
    <name evidence="2" type="ORF">PV09_07269</name>
</gene>
<evidence type="ECO:0000313" key="2">
    <source>
        <dbReference type="EMBL" id="KIW01225.1"/>
    </source>
</evidence>
<feature type="region of interest" description="Disordered" evidence="1">
    <location>
        <begin position="1"/>
        <end position="45"/>
    </location>
</feature>
<proteinExistence type="predicted"/>
<dbReference type="OrthoDB" id="10673506at2759"/>
<dbReference type="VEuPathDB" id="FungiDB:PV09_07269"/>
<dbReference type="AlphaFoldDB" id="A0A0D2A425"/>
<feature type="compositionally biased region" description="Polar residues" evidence="1">
    <location>
        <begin position="366"/>
        <end position="381"/>
    </location>
</feature>
<sequence length="456" mass="49964">MTRPHQLPAMEGFAPGAHGSDAPSRANKLHKAEHRRWNSDPEKKIAQIKPFAYEYKFEDGRLAGLAEYHPDDYMHYSSSRNPSTAASRNQSSRTSREDMRSRSSNDNRKSSSSTQTSNTYQTPPPSPGRIDGLKRALTLHSLKRRASTEVKKTPPPSPYSPRPEIERLAASFGRNGPQHITSPIPSLPKPKPVGMFEHPRTAPQPPSKDGESRHVAAPKSYTTLHRKNSSHDGVLAVRTPSTSPRLPETSGFLVSRRSTKSVPAQKVADPLIEERPAPPLLRRKTSKFIEHIKKTEKNLAGPAEGRAEEIPPVPPMILRASELILPIQGAEELSSTEARPPRSPKSPTVRFASATPSPTAGAFQPGITSRAPTSIMKPTSPNADREILQTSTGLRRSATMKALPPIPTQVVRRSMSTRNPSSIVPSPITMDLCMAEVKPVAYQRIVAQGHARMVSC</sequence>
<evidence type="ECO:0000313" key="3">
    <source>
        <dbReference type="Proteomes" id="UP000053259"/>
    </source>
</evidence>
<dbReference type="GeneID" id="27315242"/>
<dbReference type="HOGENOM" id="CLU_600208_0_0_1"/>
<name>A0A0D2A425_9PEZI</name>
<feature type="compositionally biased region" description="Low complexity" evidence="1">
    <location>
        <begin position="110"/>
        <end position="121"/>
    </location>
</feature>
<protein>
    <submittedName>
        <fullName evidence="2">Uncharacterized protein</fullName>
    </submittedName>
</protein>
<organism evidence="2 3">
    <name type="scientific">Verruconis gallopava</name>
    <dbReference type="NCBI Taxonomy" id="253628"/>
    <lineage>
        <taxon>Eukaryota</taxon>
        <taxon>Fungi</taxon>
        <taxon>Dikarya</taxon>
        <taxon>Ascomycota</taxon>
        <taxon>Pezizomycotina</taxon>
        <taxon>Dothideomycetes</taxon>
        <taxon>Pleosporomycetidae</taxon>
        <taxon>Venturiales</taxon>
        <taxon>Sympoventuriaceae</taxon>
        <taxon>Verruconis</taxon>
    </lineage>
</organism>
<dbReference type="Proteomes" id="UP000053259">
    <property type="component" value="Unassembled WGS sequence"/>
</dbReference>
<reference evidence="2 3" key="1">
    <citation type="submission" date="2015-01" db="EMBL/GenBank/DDBJ databases">
        <title>The Genome Sequence of Ochroconis gallopava CBS43764.</title>
        <authorList>
            <consortium name="The Broad Institute Genomics Platform"/>
            <person name="Cuomo C."/>
            <person name="de Hoog S."/>
            <person name="Gorbushina A."/>
            <person name="Stielow B."/>
            <person name="Teixiera M."/>
            <person name="Abouelleil A."/>
            <person name="Chapman S.B."/>
            <person name="Priest M."/>
            <person name="Young S.K."/>
            <person name="Wortman J."/>
            <person name="Nusbaum C."/>
            <person name="Birren B."/>
        </authorList>
    </citation>
    <scope>NUCLEOTIDE SEQUENCE [LARGE SCALE GENOMIC DNA]</scope>
    <source>
        <strain evidence="2 3">CBS 43764</strain>
    </source>
</reference>
<feature type="region of interest" description="Disordered" evidence="1">
    <location>
        <begin position="331"/>
        <end position="381"/>
    </location>
</feature>
<dbReference type="RefSeq" id="XP_016211094.1">
    <property type="nucleotide sequence ID" value="XM_016361018.1"/>
</dbReference>
<dbReference type="EMBL" id="KN847556">
    <property type="protein sequence ID" value="KIW01225.1"/>
    <property type="molecule type" value="Genomic_DNA"/>
</dbReference>
<feature type="compositionally biased region" description="Polar residues" evidence="1">
    <location>
        <begin position="76"/>
        <end position="93"/>
    </location>
</feature>
<evidence type="ECO:0000256" key="1">
    <source>
        <dbReference type="SAM" id="MobiDB-lite"/>
    </source>
</evidence>
<accession>A0A0D2A425</accession>
<keyword evidence="3" id="KW-1185">Reference proteome</keyword>
<dbReference type="InParanoid" id="A0A0D2A425"/>
<feature type="compositionally biased region" description="Basic and acidic residues" evidence="1">
    <location>
        <begin position="94"/>
        <end position="109"/>
    </location>
</feature>
<feature type="region of interest" description="Disordered" evidence="1">
    <location>
        <begin position="72"/>
        <end position="277"/>
    </location>
</feature>
<feature type="compositionally biased region" description="Basic and acidic residues" evidence="1">
    <location>
        <begin position="35"/>
        <end position="45"/>
    </location>
</feature>